<proteinExistence type="predicted"/>
<gene>
    <name evidence="5" type="ORF">DSPE1174_LOCUS8072</name>
</gene>
<dbReference type="GO" id="GO:0051537">
    <property type="term" value="F:2 iron, 2 sulfur cluster binding"/>
    <property type="evidence" value="ECO:0007669"/>
    <property type="project" value="InterPro"/>
</dbReference>
<evidence type="ECO:0000256" key="2">
    <source>
        <dbReference type="ARBA" id="ARBA00023063"/>
    </source>
</evidence>
<dbReference type="EMBL" id="HBGS01015435">
    <property type="protein sequence ID" value="CAD9398655.1"/>
    <property type="molecule type" value="Transcribed_RNA"/>
</dbReference>
<keyword evidence="1" id="KW-0560">Oxidoreductase</keyword>
<dbReference type="AlphaFoldDB" id="A0A7S2FJC2"/>
<sequence>MNTLSLILTLALVGSTQAFVPSGAISNGVTRAMPSKVSMMAGKALKKGTKVMKFVDALPVSELPKPGTAKGAICGGLDVCIAVGTDGLIYALGNKAPPTGSPLKDGKVGTKTIKDAQFGTEFDLETGDVVGKWCPGGIGFLVGKLYPASSVPTYKVKKTGKSIQVEVDVNYKLDYEKNYWRGVLDAQGKTDGGYY</sequence>
<dbReference type="InterPro" id="IPR036922">
    <property type="entry name" value="Rieske_2Fe-2S_sf"/>
</dbReference>
<evidence type="ECO:0000313" key="5">
    <source>
        <dbReference type="EMBL" id="CAD9398655.1"/>
    </source>
</evidence>
<protein>
    <recommendedName>
        <fullName evidence="4">Rieske-like [2Fe-2S] domain-containing protein</fullName>
    </recommendedName>
</protein>
<evidence type="ECO:0000259" key="4">
    <source>
        <dbReference type="Pfam" id="PF13806"/>
    </source>
</evidence>
<organism evidence="5">
    <name type="scientific">Octactis speculum</name>
    <dbReference type="NCBI Taxonomy" id="3111310"/>
    <lineage>
        <taxon>Eukaryota</taxon>
        <taxon>Sar</taxon>
        <taxon>Stramenopiles</taxon>
        <taxon>Ochrophyta</taxon>
        <taxon>Dictyochophyceae</taxon>
        <taxon>Dictyochales</taxon>
        <taxon>Dictyochaceae</taxon>
        <taxon>Octactis</taxon>
    </lineage>
</organism>
<dbReference type="InterPro" id="IPR012748">
    <property type="entry name" value="Rieske-like_NirD"/>
</dbReference>
<name>A0A7S2FJC2_9STRA</name>
<evidence type="ECO:0000256" key="3">
    <source>
        <dbReference type="SAM" id="SignalP"/>
    </source>
</evidence>
<dbReference type="Gene3D" id="2.102.10.10">
    <property type="entry name" value="Rieske [2Fe-2S] iron-sulphur domain"/>
    <property type="match status" value="1"/>
</dbReference>
<feature type="domain" description="Rieske-like [2Fe-2S]" evidence="4">
    <location>
        <begin position="54"/>
        <end position="166"/>
    </location>
</feature>
<reference evidence="5" key="1">
    <citation type="submission" date="2021-01" db="EMBL/GenBank/DDBJ databases">
        <authorList>
            <person name="Corre E."/>
            <person name="Pelletier E."/>
            <person name="Niang G."/>
            <person name="Scheremetjew M."/>
            <person name="Finn R."/>
            <person name="Kale V."/>
            <person name="Holt S."/>
            <person name="Cochrane G."/>
            <person name="Meng A."/>
            <person name="Brown T."/>
            <person name="Cohen L."/>
        </authorList>
    </citation>
    <scope>NUCLEOTIDE SEQUENCE</scope>
    <source>
        <strain evidence="5">CCMP1381</strain>
    </source>
</reference>
<dbReference type="SUPFAM" id="SSF50022">
    <property type="entry name" value="ISP domain"/>
    <property type="match status" value="1"/>
</dbReference>
<keyword evidence="2" id="KW-0534">Nitrate assimilation</keyword>
<keyword evidence="3" id="KW-0732">Signal</keyword>
<dbReference type="GO" id="GO:0008942">
    <property type="term" value="F:nitrite reductase [NAD(P)H] activity"/>
    <property type="evidence" value="ECO:0007669"/>
    <property type="project" value="InterPro"/>
</dbReference>
<feature type="signal peptide" evidence="3">
    <location>
        <begin position="1"/>
        <end position="18"/>
    </location>
</feature>
<feature type="chain" id="PRO_5030923888" description="Rieske-like [2Fe-2S] domain-containing protein" evidence="3">
    <location>
        <begin position="19"/>
        <end position="195"/>
    </location>
</feature>
<accession>A0A7S2FJC2</accession>
<evidence type="ECO:0000256" key="1">
    <source>
        <dbReference type="ARBA" id="ARBA00023002"/>
    </source>
</evidence>
<dbReference type="GO" id="GO:0042128">
    <property type="term" value="P:nitrate assimilation"/>
    <property type="evidence" value="ECO:0007669"/>
    <property type="project" value="UniProtKB-KW"/>
</dbReference>
<dbReference type="Pfam" id="PF13806">
    <property type="entry name" value="Rieske_2"/>
    <property type="match status" value="1"/>
</dbReference>